<sequence length="479" mass="52361">MVNWKKWLIPAAAAACLCGCGLKDKVLDLTGLGESAQEARQDLEEEEEKDDEDGREETQEEAEEETEEAEEEILPEEDPVENNGGTVVGYHGNRYYWRYSPESKNSSGLFGYFPYDPNVENELVCRYADGTEEVIFTGAGNGDIYVAGDRIYLQNGSSDFYSVDLSGGDRVDYTGMDIWAADDEAGTVIAQRLSPTQGISVVDVRSGGVYPVFEGFATYAGTIGGCVYFSAADSATGELVLYQLRTDGTDLPKEIDRCSIDEEYGAGSYVTEITQIGDTLYYSYGCYAGTGGFFQTGGINSVKTDGSGHMECVEPGIIQAEEFLAAPYEDDVLIYYIGPDNEMVGSYIGYWDDSVYGGCTMKSMDTGETLQIAFPLSRQGSFVYLDGTVSRIMENEADYEVLIPEETAAAVGLTEGGDASQIVLIKDAEILGRELFFTVETSARDAGADIGWREGYSRTRSDFYTMEIGGNQPELIYSY</sequence>
<comment type="caution">
    <text evidence="2">The sequence shown here is derived from an EMBL/GenBank/DDBJ whole genome shotgun (WGS) entry which is preliminary data.</text>
</comment>
<evidence type="ECO:0000256" key="1">
    <source>
        <dbReference type="SAM" id="MobiDB-lite"/>
    </source>
</evidence>
<organism evidence="2 3">
    <name type="scientific">Candidatus Lachnoclostridium stercoravium</name>
    <dbReference type="NCBI Taxonomy" id="2838633"/>
    <lineage>
        <taxon>Bacteria</taxon>
        <taxon>Bacillati</taxon>
        <taxon>Bacillota</taxon>
        <taxon>Clostridia</taxon>
        <taxon>Lachnospirales</taxon>
        <taxon>Lachnospiraceae</taxon>
    </lineage>
</organism>
<evidence type="ECO:0000313" key="2">
    <source>
        <dbReference type="EMBL" id="HJA71085.1"/>
    </source>
</evidence>
<feature type="region of interest" description="Disordered" evidence="1">
    <location>
        <begin position="35"/>
        <end position="85"/>
    </location>
</feature>
<dbReference type="EMBL" id="DWZA01000053">
    <property type="protein sequence ID" value="HJA71085.1"/>
    <property type="molecule type" value="Genomic_DNA"/>
</dbReference>
<evidence type="ECO:0008006" key="4">
    <source>
        <dbReference type="Google" id="ProtNLM"/>
    </source>
</evidence>
<dbReference type="AlphaFoldDB" id="A0A9D2HGE0"/>
<protein>
    <recommendedName>
        <fullName evidence="4">DUF5050 domain-containing protein</fullName>
    </recommendedName>
</protein>
<gene>
    <name evidence="2" type="ORF">IAA07_05815</name>
</gene>
<accession>A0A9D2HGE0</accession>
<proteinExistence type="predicted"/>
<dbReference type="Proteomes" id="UP000823900">
    <property type="component" value="Unassembled WGS sequence"/>
</dbReference>
<evidence type="ECO:0000313" key="3">
    <source>
        <dbReference type="Proteomes" id="UP000823900"/>
    </source>
</evidence>
<feature type="compositionally biased region" description="Acidic residues" evidence="1">
    <location>
        <begin position="43"/>
        <end position="80"/>
    </location>
</feature>
<reference evidence="2" key="2">
    <citation type="submission" date="2021-04" db="EMBL/GenBank/DDBJ databases">
        <authorList>
            <person name="Gilroy R."/>
        </authorList>
    </citation>
    <scope>NUCLEOTIDE SEQUENCE</scope>
    <source>
        <strain evidence="2">CHK178-16964</strain>
    </source>
</reference>
<name>A0A9D2HGE0_9FIRM</name>
<reference evidence="2" key="1">
    <citation type="journal article" date="2021" name="PeerJ">
        <title>Extensive microbial diversity within the chicken gut microbiome revealed by metagenomics and culture.</title>
        <authorList>
            <person name="Gilroy R."/>
            <person name="Ravi A."/>
            <person name="Getino M."/>
            <person name="Pursley I."/>
            <person name="Horton D.L."/>
            <person name="Alikhan N.F."/>
            <person name="Baker D."/>
            <person name="Gharbi K."/>
            <person name="Hall N."/>
            <person name="Watson M."/>
            <person name="Adriaenssens E.M."/>
            <person name="Foster-Nyarko E."/>
            <person name="Jarju S."/>
            <person name="Secka A."/>
            <person name="Antonio M."/>
            <person name="Oren A."/>
            <person name="Chaudhuri R.R."/>
            <person name="La Ragione R."/>
            <person name="Hildebrand F."/>
            <person name="Pallen M.J."/>
        </authorList>
    </citation>
    <scope>NUCLEOTIDE SEQUENCE</scope>
    <source>
        <strain evidence="2">CHK178-16964</strain>
    </source>
</reference>